<accession>A0A5N6K0E6</accession>
<dbReference type="Proteomes" id="UP000326757">
    <property type="component" value="Unassembled WGS sequence"/>
</dbReference>
<dbReference type="AlphaFoldDB" id="A0A5N6K0E6"/>
<keyword evidence="2" id="KW-1185">Reference proteome</keyword>
<proteinExistence type="predicted"/>
<evidence type="ECO:0000313" key="2">
    <source>
        <dbReference type="Proteomes" id="UP000326757"/>
    </source>
</evidence>
<sequence length="120" mass="13021">MITDDKFCSLYSHLTDRSALRLWHSYRSIGAVSVAALANTASMIFRYDTGAAISVVARKITIAAAYLIVDRSFRITTQPYSFFMNHAGQAVSSFVAALVSNTVHVLAGTTPKELENQGSS</sequence>
<organism evidence="1 2">
    <name type="scientific">Monilinia laxa</name>
    <name type="common">Brown rot fungus</name>
    <name type="synonym">Sclerotinia laxa</name>
    <dbReference type="NCBI Taxonomy" id="61186"/>
    <lineage>
        <taxon>Eukaryota</taxon>
        <taxon>Fungi</taxon>
        <taxon>Dikarya</taxon>
        <taxon>Ascomycota</taxon>
        <taxon>Pezizomycotina</taxon>
        <taxon>Leotiomycetes</taxon>
        <taxon>Helotiales</taxon>
        <taxon>Sclerotiniaceae</taxon>
        <taxon>Monilinia</taxon>
    </lineage>
</organism>
<reference evidence="1 2" key="1">
    <citation type="submission" date="2019-06" db="EMBL/GenBank/DDBJ databases">
        <title>Genome Sequence of the Brown Rot Fungal Pathogen Monilinia laxa.</title>
        <authorList>
            <person name="De Miccolis Angelini R.M."/>
            <person name="Landi L."/>
            <person name="Abate D."/>
            <person name="Pollastro S."/>
            <person name="Romanazzi G."/>
            <person name="Faretra F."/>
        </authorList>
    </citation>
    <scope>NUCLEOTIDE SEQUENCE [LARGE SCALE GENOMIC DNA]</scope>
    <source>
        <strain evidence="1 2">Mlax316</strain>
    </source>
</reference>
<name>A0A5N6K0E6_MONLA</name>
<protein>
    <submittedName>
        <fullName evidence="1">Uncharacterized protein</fullName>
    </submittedName>
</protein>
<dbReference type="EMBL" id="VIGI01000010">
    <property type="protein sequence ID" value="KAB8295264.1"/>
    <property type="molecule type" value="Genomic_DNA"/>
</dbReference>
<evidence type="ECO:0000313" key="1">
    <source>
        <dbReference type="EMBL" id="KAB8295264.1"/>
    </source>
</evidence>
<comment type="caution">
    <text evidence="1">The sequence shown here is derived from an EMBL/GenBank/DDBJ whole genome shotgun (WGS) entry which is preliminary data.</text>
</comment>
<gene>
    <name evidence="1" type="ORF">EYC80_007174</name>
</gene>